<dbReference type="Pfam" id="PF03184">
    <property type="entry name" value="DDE_1"/>
    <property type="match status" value="1"/>
</dbReference>
<dbReference type="InterPro" id="IPR006600">
    <property type="entry name" value="HTH_CenpB_DNA-bd_dom"/>
</dbReference>
<dbReference type="GO" id="GO:0005634">
    <property type="term" value="C:nucleus"/>
    <property type="evidence" value="ECO:0007669"/>
    <property type="project" value="UniProtKB-SubCell"/>
</dbReference>
<keyword evidence="3" id="KW-0539">Nucleus</keyword>
<evidence type="ECO:0000256" key="2">
    <source>
        <dbReference type="ARBA" id="ARBA00023125"/>
    </source>
</evidence>
<organism evidence="5 6">
    <name type="scientific">Bombus terrestris</name>
    <name type="common">Buff-tailed bumblebee</name>
    <name type="synonym">Apis terrestris</name>
    <dbReference type="NCBI Taxonomy" id="30195"/>
    <lineage>
        <taxon>Eukaryota</taxon>
        <taxon>Metazoa</taxon>
        <taxon>Ecdysozoa</taxon>
        <taxon>Arthropoda</taxon>
        <taxon>Hexapoda</taxon>
        <taxon>Insecta</taxon>
        <taxon>Pterygota</taxon>
        <taxon>Neoptera</taxon>
        <taxon>Endopterygota</taxon>
        <taxon>Hymenoptera</taxon>
        <taxon>Apocrita</taxon>
        <taxon>Aculeata</taxon>
        <taxon>Apoidea</taxon>
        <taxon>Anthophila</taxon>
        <taxon>Apidae</taxon>
        <taxon>Bombus</taxon>
        <taxon>Bombus</taxon>
    </lineage>
</organism>
<dbReference type="GeneID" id="105666848"/>
<dbReference type="PANTHER" id="PTHR19303:SF75">
    <property type="entry name" value="HTH CENPB-TYPE DOMAIN-CONTAINING PROTEIN"/>
    <property type="match status" value="1"/>
</dbReference>
<sequence>MASKQGRAHLTIAEKYEILMLRGGSESRQAISDRFGISRSTLYRIYAESKQIKKQFEANKGFSQVAKRLVDRIDMDIDRIVFHWYLRCKERNVQVTEADIKAKALEINRELSGFASFRAGTSWLLDFKERYSITDVDIRKDVPNETEIASFEAFTVDFNKTLQEDGIALKNVYNVVYTTIMWKAVPESTCILDHAKSTGNLKICEEYVTAIFCANATGCHKLPVVLIGSEPDIDILVNYKTKAFSTLYKSSTNACMNRTIFKEWYKEHFLESVKRRQSENGCREKSLLLLDNNMSLHDLDDLNHMDEFVTVKAPPVNVSPRRQPMNCGIITCFRREYRKEFLFAITPLSANITKRDVIEHHRNLRMWDCCRIVHDAWSRIDDTILINSWDSILWPENVRTVEQAEKWDAYIRKAIKLLHKLPGCKQCHEIEVFDWFHIEEKHDIIKKICTEEVLREFKNNTLGPANIGISDEAGPSHA</sequence>
<dbReference type="InterPro" id="IPR050863">
    <property type="entry name" value="CenT-Element_Derived"/>
</dbReference>
<protein>
    <submittedName>
        <fullName evidence="6">Jerky protein homolog-like</fullName>
    </submittedName>
</protein>
<keyword evidence="5" id="KW-1185">Reference proteome</keyword>
<keyword evidence="2" id="KW-0238">DNA-binding</keyword>
<proteinExistence type="predicted"/>
<dbReference type="Pfam" id="PF03221">
    <property type="entry name" value="HTH_Tnp_Tc5"/>
    <property type="match status" value="1"/>
</dbReference>
<dbReference type="SUPFAM" id="SSF46689">
    <property type="entry name" value="Homeodomain-like"/>
    <property type="match status" value="2"/>
</dbReference>
<comment type="subcellular location">
    <subcellularLocation>
        <location evidence="1">Nucleus</location>
    </subcellularLocation>
</comment>
<feature type="domain" description="HTH CENPB-type" evidence="4">
    <location>
        <begin position="65"/>
        <end position="137"/>
    </location>
</feature>
<dbReference type="InterPro" id="IPR009057">
    <property type="entry name" value="Homeodomain-like_sf"/>
</dbReference>
<evidence type="ECO:0000256" key="1">
    <source>
        <dbReference type="ARBA" id="ARBA00004123"/>
    </source>
</evidence>
<name>A0A9B2JRU4_BOMTE</name>
<dbReference type="OrthoDB" id="7698582at2759"/>
<evidence type="ECO:0000313" key="5">
    <source>
        <dbReference type="Proteomes" id="UP000835206"/>
    </source>
</evidence>
<dbReference type="Pfam" id="PF04218">
    <property type="entry name" value="CENP-B_N"/>
    <property type="match status" value="1"/>
</dbReference>
<dbReference type="SMART" id="SM00674">
    <property type="entry name" value="CENPB"/>
    <property type="match status" value="1"/>
</dbReference>
<dbReference type="GO" id="GO:0003677">
    <property type="term" value="F:DNA binding"/>
    <property type="evidence" value="ECO:0007669"/>
    <property type="project" value="UniProtKB-KW"/>
</dbReference>
<evidence type="ECO:0000313" key="6">
    <source>
        <dbReference type="RefSeq" id="XP_012174537.2"/>
    </source>
</evidence>
<dbReference type="KEGG" id="bter:105666848"/>
<dbReference type="InterPro" id="IPR004875">
    <property type="entry name" value="DDE_SF_endonuclease_dom"/>
</dbReference>
<accession>A0A9B2JRU4</accession>
<dbReference type="AlphaFoldDB" id="A0A9B2JRU4"/>
<dbReference type="Gene3D" id="1.10.10.60">
    <property type="entry name" value="Homeodomain-like"/>
    <property type="match status" value="1"/>
</dbReference>
<dbReference type="RefSeq" id="XP_012174537.2">
    <property type="nucleotide sequence ID" value="XM_012319147.3"/>
</dbReference>
<reference evidence="6" key="1">
    <citation type="submission" date="2025-08" db="UniProtKB">
        <authorList>
            <consortium name="RefSeq"/>
        </authorList>
    </citation>
    <scope>IDENTIFICATION</scope>
</reference>
<dbReference type="PANTHER" id="PTHR19303">
    <property type="entry name" value="TRANSPOSON"/>
    <property type="match status" value="1"/>
</dbReference>
<dbReference type="InterPro" id="IPR007889">
    <property type="entry name" value="HTH_Psq"/>
</dbReference>
<evidence type="ECO:0000259" key="4">
    <source>
        <dbReference type="PROSITE" id="PS51253"/>
    </source>
</evidence>
<gene>
    <name evidence="6" type="primary">LOC105666848</name>
</gene>
<evidence type="ECO:0000256" key="3">
    <source>
        <dbReference type="ARBA" id="ARBA00023242"/>
    </source>
</evidence>
<dbReference type="PROSITE" id="PS51253">
    <property type="entry name" value="HTH_CENPB"/>
    <property type="match status" value="1"/>
</dbReference>
<dbReference type="Proteomes" id="UP000835206">
    <property type="component" value="Unplaced"/>
</dbReference>